<organism evidence="4 5">
    <name type="scientific">Enterococcus alishanensis</name>
    <dbReference type="NCBI Taxonomy" id="1303817"/>
    <lineage>
        <taxon>Bacteria</taxon>
        <taxon>Bacillati</taxon>
        <taxon>Bacillota</taxon>
        <taxon>Bacilli</taxon>
        <taxon>Lactobacillales</taxon>
        <taxon>Enterococcaceae</taxon>
        <taxon>Enterococcus</taxon>
    </lineage>
</organism>
<evidence type="ECO:0000313" key="5">
    <source>
        <dbReference type="Proteomes" id="UP000774130"/>
    </source>
</evidence>
<evidence type="ECO:0000313" key="4">
    <source>
        <dbReference type="EMBL" id="MBV7390599.1"/>
    </source>
</evidence>
<dbReference type="CDD" id="cd01189">
    <property type="entry name" value="INT_ICEBs1_C_like"/>
    <property type="match status" value="1"/>
</dbReference>
<sequence>MTQIGENIYRRKDGRWEGRYIKDRTEAGKIKYGYIYGPTFQQVKEKLKTQSTRYQKPKASDDDNQMKLIEWIEIWLNENKEYLKPSTRDSYVFKMNQYIIPYLGELELNELSNATIQTLVNQLQREGRSTSTLRVTFGILKRCLTAAVVSEILLQSPYQKIVFPKAKANNIHALSRWEQKKLEMVVKSDGALPSFAVLLALRTGMRIGEIAALHWQDIDFSDNKIFVRHTITRVNSPKQGNKKTNLTISTPKTLSSLREIPISSQLKAELLKYKKQTPIHEFIFSNSPKPYDPRLLTYYFHKIRRTADLEHITFHQLRHTFATRCLESKADIMSVSAILGHASTQMTLDIYADSLFDERRKTLAKMEKSLQ</sequence>
<dbReference type="PANTHER" id="PTHR30349:SF64">
    <property type="entry name" value="PROPHAGE INTEGRASE INTD-RELATED"/>
    <property type="match status" value="1"/>
</dbReference>
<dbReference type="PROSITE" id="PS51900">
    <property type="entry name" value="CB"/>
    <property type="match status" value="1"/>
</dbReference>
<dbReference type="EMBL" id="JAHUZB010000003">
    <property type="protein sequence ID" value="MBV7390599.1"/>
    <property type="molecule type" value="Genomic_DNA"/>
</dbReference>
<dbReference type="InterPro" id="IPR002104">
    <property type="entry name" value="Integrase_catalytic"/>
</dbReference>
<accession>A0ABS6TCH1</accession>
<dbReference type="PROSITE" id="PS51898">
    <property type="entry name" value="TYR_RECOMBINASE"/>
    <property type="match status" value="1"/>
</dbReference>
<dbReference type="InterPro" id="IPR004107">
    <property type="entry name" value="Integrase_SAM-like_N"/>
</dbReference>
<comment type="caution">
    <text evidence="4">The sequence shown here is derived from an EMBL/GenBank/DDBJ whole genome shotgun (WGS) entry which is preliminary data.</text>
</comment>
<reference evidence="4 5" key="1">
    <citation type="submission" date="2021-06" db="EMBL/GenBank/DDBJ databases">
        <title>Enterococcus alishanensis sp. nov., a novel lactic acid bacterium isolated from fresh coffee beans.</title>
        <authorList>
            <person name="Chen Y.-S."/>
        </authorList>
    </citation>
    <scope>NUCLEOTIDE SEQUENCE [LARGE SCALE GENOMIC DNA]</scope>
    <source>
        <strain evidence="4 5">ALS3</strain>
    </source>
</reference>
<keyword evidence="1" id="KW-0238">DNA-binding</keyword>
<proteinExistence type="predicted"/>
<gene>
    <name evidence="4" type="ORF">KUA55_07905</name>
</gene>
<name>A0ABS6TCH1_9ENTE</name>
<feature type="domain" description="Core-binding (CB)" evidence="3">
    <location>
        <begin position="66"/>
        <end position="148"/>
    </location>
</feature>
<feature type="domain" description="Tyr recombinase" evidence="2">
    <location>
        <begin position="169"/>
        <end position="364"/>
    </location>
</feature>
<dbReference type="RefSeq" id="WP_218325658.1">
    <property type="nucleotide sequence ID" value="NZ_JAHUZB010000003.1"/>
</dbReference>
<evidence type="ECO:0000259" key="3">
    <source>
        <dbReference type="PROSITE" id="PS51900"/>
    </source>
</evidence>
<evidence type="ECO:0000259" key="2">
    <source>
        <dbReference type="PROSITE" id="PS51898"/>
    </source>
</evidence>
<dbReference type="Pfam" id="PF14659">
    <property type="entry name" value="Phage_int_SAM_3"/>
    <property type="match status" value="1"/>
</dbReference>
<dbReference type="Proteomes" id="UP000774130">
    <property type="component" value="Unassembled WGS sequence"/>
</dbReference>
<evidence type="ECO:0000256" key="1">
    <source>
        <dbReference type="PROSITE-ProRule" id="PRU01248"/>
    </source>
</evidence>
<protein>
    <submittedName>
        <fullName evidence="4">Site-specific integrase</fullName>
    </submittedName>
</protein>
<dbReference type="InterPro" id="IPR050090">
    <property type="entry name" value="Tyrosine_recombinase_XerCD"/>
</dbReference>
<dbReference type="Pfam" id="PF00589">
    <property type="entry name" value="Phage_integrase"/>
    <property type="match status" value="1"/>
</dbReference>
<keyword evidence="5" id="KW-1185">Reference proteome</keyword>
<dbReference type="PANTHER" id="PTHR30349">
    <property type="entry name" value="PHAGE INTEGRASE-RELATED"/>
    <property type="match status" value="1"/>
</dbReference>
<dbReference type="InterPro" id="IPR044068">
    <property type="entry name" value="CB"/>
</dbReference>